<sequence>MAVASSPETHEKFLKATSMLGPQIEQLLKRNRPDCLVVDVFFLWATDVAAKYGIPSLIFHGTSYIALCTSLCMYRYEPHKRVSSEYEPFIIPNLPDEIEFTASRVPDFLKEDAESEFINVIYKESKEAESRSYGVLVNSFYELEPAYADHYTNVLGIKAWHIGPLFLYDKGTTPKEKAERGILEASIDDHQCSTWLDSKKPNSVIYVCFGSLTSFSDKQLMEIAMGLEDSGQQFIWVVQKEIKRQGFKEEWLPEGLEERMEGRGLIIRGWAPQVVILEHEAVGAFVTHCGWNSTLEGVCAGLPMVAWPVSAEQFYNEKLVTQILGIGIGVGVRTWSRDGGDFVRREVIEQAVRRVMEGEEAVEMRSKSRGLAEMARRAIEEGGSSYLDLDALFEELSLARIARDSSQGEFVTR</sequence>
<evidence type="ECO:0000313" key="7">
    <source>
        <dbReference type="Proteomes" id="UP000237000"/>
    </source>
</evidence>
<gene>
    <name evidence="6" type="ORF">TorRG33x02_161110</name>
</gene>
<evidence type="ECO:0000256" key="5">
    <source>
        <dbReference type="RuleBase" id="RU362057"/>
    </source>
</evidence>
<organism evidence="6 7">
    <name type="scientific">Trema orientale</name>
    <name type="common">Charcoal tree</name>
    <name type="synonym">Celtis orientalis</name>
    <dbReference type="NCBI Taxonomy" id="63057"/>
    <lineage>
        <taxon>Eukaryota</taxon>
        <taxon>Viridiplantae</taxon>
        <taxon>Streptophyta</taxon>
        <taxon>Embryophyta</taxon>
        <taxon>Tracheophyta</taxon>
        <taxon>Spermatophyta</taxon>
        <taxon>Magnoliopsida</taxon>
        <taxon>eudicotyledons</taxon>
        <taxon>Gunneridae</taxon>
        <taxon>Pentapetalae</taxon>
        <taxon>rosids</taxon>
        <taxon>fabids</taxon>
        <taxon>Rosales</taxon>
        <taxon>Cannabaceae</taxon>
        <taxon>Trema</taxon>
    </lineage>
</organism>
<protein>
    <recommendedName>
        <fullName evidence="5">Glycosyltransferase</fullName>
        <ecNumber evidence="5">2.4.1.-</ecNumber>
    </recommendedName>
</protein>
<dbReference type="GO" id="GO:0035251">
    <property type="term" value="F:UDP-glucosyltransferase activity"/>
    <property type="evidence" value="ECO:0007669"/>
    <property type="project" value="UniProtKB-ARBA"/>
</dbReference>
<dbReference type="Gene3D" id="3.40.50.2000">
    <property type="entry name" value="Glycogen Phosphorylase B"/>
    <property type="match status" value="2"/>
</dbReference>
<dbReference type="EMBL" id="JXTC01000109">
    <property type="protein sequence ID" value="PON88085.1"/>
    <property type="molecule type" value="Genomic_DNA"/>
</dbReference>
<dbReference type="STRING" id="63057.A0A2P5ERH7"/>
<evidence type="ECO:0000256" key="3">
    <source>
        <dbReference type="ARBA" id="ARBA00022679"/>
    </source>
</evidence>
<dbReference type="EC" id="2.4.1.-" evidence="5"/>
<dbReference type="InParanoid" id="A0A2P5ERH7"/>
<dbReference type="Proteomes" id="UP000237000">
    <property type="component" value="Unassembled WGS sequence"/>
</dbReference>
<keyword evidence="2 4" id="KW-0328">Glycosyltransferase</keyword>
<dbReference type="PANTHER" id="PTHR48047">
    <property type="entry name" value="GLYCOSYLTRANSFERASE"/>
    <property type="match status" value="1"/>
</dbReference>
<evidence type="ECO:0000256" key="4">
    <source>
        <dbReference type="RuleBase" id="RU003718"/>
    </source>
</evidence>
<dbReference type="AlphaFoldDB" id="A0A2P5ERH7"/>
<dbReference type="FunFam" id="3.40.50.2000:FF:000047">
    <property type="entry name" value="Glycosyltransferase"/>
    <property type="match status" value="1"/>
</dbReference>
<dbReference type="Pfam" id="PF00201">
    <property type="entry name" value="UDPGT"/>
    <property type="match status" value="1"/>
</dbReference>
<dbReference type="SUPFAM" id="SSF53756">
    <property type="entry name" value="UDP-Glycosyltransferase/glycogen phosphorylase"/>
    <property type="match status" value="1"/>
</dbReference>
<dbReference type="InterPro" id="IPR002213">
    <property type="entry name" value="UDP_glucos_trans"/>
</dbReference>
<dbReference type="InterPro" id="IPR035595">
    <property type="entry name" value="UDP_glycos_trans_CS"/>
</dbReference>
<keyword evidence="3 4" id="KW-0808">Transferase</keyword>
<evidence type="ECO:0000313" key="6">
    <source>
        <dbReference type="EMBL" id="PON88085.1"/>
    </source>
</evidence>
<comment type="caution">
    <text evidence="6">The sequence shown here is derived from an EMBL/GenBank/DDBJ whole genome shotgun (WGS) entry which is preliminary data.</text>
</comment>
<dbReference type="OrthoDB" id="1480661at2759"/>
<name>A0A2P5ERH7_TREOI</name>
<dbReference type="CDD" id="cd03784">
    <property type="entry name" value="GT1_Gtf-like"/>
    <property type="match status" value="1"/>
</dbReference>
<accession>A0A2P5ERH7</accession>
<keyword evidence="7" id="KW-1185">Reference proteome</keyword>
<evidence type="ECO:0000256" key="1">
    <source>
        <dbReference type="ARBA" id="ARBA00009995"/>
    </source>
</evidence>
<comment type="similarity">
    <text evidence="1 4">Belongs to the UDP-glycosyltransferase family.</text>
</comment>
<proteinExistence type="inferred from homology"/>
<dbReference type="PANTHER" id="PTHR48047:SF45">
    <property type="entry name" value="SCOPOLETIN GLUCOSYLTRANSFERASE-LIKE"/>
    <property type="match status" value="1"/>
</dbReference>
<reference evidence="7" key="1">
    <citation type="submission" date="2016-06" db="EMBL/GenBank/DDBJ databases">
        <title>Parallel loss of symbiosis genes in relatives of nitrogen-fixing non-legume Parasponia.</title>
        <authorList>
            <person name="Van Velzen R."/>
            <person name="Holmer R."/>
            <person name="Bu F."/>
            <person name="Rutten L."/>
            <person name="Van Zeijl A."/>
            <person name="Liu W."/>
            <person name="Santuari L."/>
            <person name="Cao Q."/>
            <person name="Sharma T."/>
            <person name="Shen D."/>
            <person name="Roswanjaya Y."/>
            <person name="Wardhani T."/>
            <person name="Kalhor M.S."/>
            <person name="Jansen J."/>
            <person name="Van den Hoogen J."/>
            <person name="Gungor B."/>
            <person name="Hartog M."/>
            <person name="Hontelez J."/>
            <person name="Verver J."/>
            <person name="Yang W.-C."/>
            <person name="Schijlen E."/>
            <person name="Repin R."/>
            <person name="Schilthuizen M."/>
            <person name="Schranz E."/>
            <person name="Heidstra R."/>
            <person name="Miyata K."/>
            <person name="Fedorova E."/>
            <person name="Kohlen W."/>
            <person name="Bisseling T."/>
            <person name="Smit S."/>
            <person name="Geurts R."/>
        </authorList>
    </citation>
    <scope>NUCLEOTIDE SEQUENCE [LARGE SCALE GENOMIC DNA]</scope>
    <source>
        <strain evidence="7">cv. RG33-2</strain>
    </source>
</reference>
<evidence type="ECO:0000256" key="2">
    <source>
        <dbReference type="ARBA" id="ARBA00022676"/>
    </source>
</evidence>
<dbReference type="PROSITE" id="PS00375">
    <property type="entry name" value="UDPGT"/>
    <property type="match status" value="1"/>
</dbReference>